<evidence type="ECO:0000313" key="5">
    <source>
        <dbReference type="Proteomes" id="UP001215280"/>
    </source>
</evidence>
<dbReference type="SUPFAM" id="SSF53474">
    <property type="entry name" value="alpha/beta-Hydrolases"/>
    <property type="match status" value="1"/>
</dbReference>
<keyword evidence="2" id="KW-1133">Transmembrane helix</keyword>
<feature type="domain" description="Alpha/beta hydrolase fold-3" evidence="3">
    <location>
        <begin position="115"/>
        <end position="334"/>
    </location>
</feature>
<dbReference type="Pfam" id="PF07859">
    <property type="entry name" value="Abhydrolase_3"/>
    <property type="match status" value="1"/>
</dbReference>
<keyword evidence="2" id="KW-0472">Membrane</keyword>
<reference evidence="4" key="1">
    <citation type="submission" date="2023-03" db="EMBL/GenBank/DDBJ databases">
        <title>Massive genome expansion in bonnet fungi (Mycena s.s.) driven by repeated elements and novel gene families across ecological guilds.</title>
        <authorList>
            <consortium name="Lawrence Berkeley National Laboratory"/>
            <person name="Harder C.B."/>
            <person name="Miyauchi S."/>
            <person name="Viragh M."/>
            <person name="Kuo A."/>
            <person name="Thoen E."/>
            <person name="Andreopoulos B."/>
            <person name="Lu D."/>
            <person name="Skrede I."/>
            <person name="Drula E."/>
            <person name="Henrissat B."/>
            <person name="Morin E."/>
            <person name="Kohler A."/>
            <person name="Barry K."/>
            <person name="LaButti K."/>
            <person name="Morin E."/>
            <person name="Salamov A."/>
            <person name="Lipzen A."/>
            <person name="Mereny Z."/>
            <person name="Hegedus B."/>
            <person name="Baldrian P."/>
            <person name="Stursova M."/>
            <person name="Weitz H."/>
            <person name="Taylor A."/>
            <person name="Grigoriev I.V."/>
            <person name="Nagy L.G."/>
            <person name="Martin F."/>
            <person name="Kauserud H."/>
        </authorList>
    </citation>
    <scope>NUCLEOTIDE SEQUENCE</scope>
    <source>
        <strain evidence="4">CBHHK188m</strain>
    </source>
</reference>
<name>A0AAD7MSS7_9AGAR</name>
<protein>
    <submittedName>
        <fullName evidence="4">Alpha/Beta hydrolase protein</fullName>
    </submittedName>
</protein>
<organism evidence="4 5">
    <name type="scientific">Mycena maculata</name>
    <dbReference type="NCBI Taxonomy" id="230809"/>
    <lineage>
        <taxon>Eukaryota</taxon>
        <taxon>Fungi</taxon>
        <taxon>Dikarya</taxon>
        <taxon>Basidiomycota</taxon>
        <taxon>Agaricomycotina</taxon>
        <taxon>Agaricomycetes</taxon>
        <taxon>Agaricomycetidae</taxon>
        <taxon>Agaricales</taxon>
        <taxon>Marasmiineae</taxon>
        <taxon>Mycenaceae</taxon>
        <taxon>Mycena</taxon>
    </lineage>
</organism>
<dbReference type="InterPro" id="IPR013094">
    <property type="entry name" value="AB_hydrolase_3"/>
</dbReference>
<comment type="caution">
    <text evidence="4">The sequence shown here is derived from an EMBL/GenBank/DDBJ whole genome shotgun (WGS) entry which is preliminary data.</text>
</comment>
<dbReference type="Proteomes" id="UP001215280">
    <property type="component" value="Unassembled WGS sequence"/>
</dbReference>
<dbReference type="Gene3D" id="3.40.50.1820">
    <property type="entry name" value="alpha/beta hydrolase"/>
    <property type="match status" value="1"/>
</dbReference>
<keyword evidence="1 4" id="KW-0378">Hydrolase</keyword>
<keyword evidence="5" id="KW-1185">Reference proteome</keyword>
<evidence type="ECO:0000256" key="1">
    <source>
        <dbReference type="ARBA" id="ARBA00022801"/>
    </source>
</evidence>
<dbReference type="EMBL" id="JARJLG010000191">
    <property type="protein sequence ID" value="KAJ7730361.1"/>
    <property type="molecule type" value="Genomic_DNA"/>
</dbReference>
<keyword evidence="2" id="KW-0812">Transmembrane</keyword>
<evidence type="ECO:0000313" key="4">
    <source>
        <dbReference type="EMBL" id="KAJ7730361.1"/>
    </source>
</evidence>
<proteinExistence type="predicted"/>
<sequence>MSLPPKTKYGELSWAESFGFVTTVLTLPVALLWNVVTTAYAPFNKDRSVKRVAGDSALRYAISRLSVPQLQWAFGTTRSVYEQWTKANKLTSTIDELGQDARLMWIGPKRLDRVVLFSHGGAFSLPASDFGLSFWRYVQLELAKQNIEIGFALFSYSLYPTATFPTPLKQAGLALEFLLAAGVKPQNLQIVGDSAGANLILQLFSHMLHPRADMPEIHLAAPLRGAYLISPWVNLTADSKSHTENDGRDFIGKETLRGWGALILADVPEADSAFAEPVRAPEWWFKGVDRLVERVLVTAGGAECLRDDIVVVGEALKKHHAKTEIVVQAGGLHEDMFLDFLVNESKLGSLTPLTVAWLAAGFTEDTSA</sequence>
<dbReference type="GO" id="GO:0016787">
    <property type="term" value="F:hydrolase activity"/>
    <property type="evidence" value="ECO:0007669"/>
    <property type="project" value="UniProtKB-KW"/>
</dbReference>
<accession>A0AAD7MSS7</accession>
<dbReference type="InterPro" id="IPR029058">
    <property type="entry name" value="AB_hydrolase_fold"/>
</dbReference>
<dbReference type="AlphaFoldDB" id="A0AAD7MSS7"/>
<evidence type="ECO:0000256" key="2">
    <source>
        <dbReference type="SAM" id="Phobius"/>
    </source>
</evidence>
<dbReference type="PANTHER" id="PTHR48081">
    <property type="entry name" value="AB HYDROLASE SUPERFAMILY PROTEIN C4A8.06C"/>
    <property type="match status" value="1"/>
</dbReference>
<dbReference type="InterPro" id="IPR050300">
    <property type="entry name" value="GDXG_lipolytic_enzyme"/>
</dbReference>
<dbReference type="PANTHER" id="PTHR48081:SF31">
    <property type="entry name" value="STERYL ACETYL HYDROLASE MUG81-RELATED"/>
    <property type="match status" value="1"/>
</dbReference>
<evidence type="ECO:0000259" key="3">
    <source>
        <dbReference type="Pfam" id="PF07859"/>
    </source>
</evidence>
<gene>
    <name evidence="4" type="ORF">DFH07DRAFT_172780</name>
</gene>
<feature type="transmembrane region" description="Helical" evidence="2">
    <location>
        <begin position="20"/>
        <end position="41"/>
    </location>
</feature>